<proteinExistence type="inferred from homology"/>
<keyword evidence="7" id="KW-0175">Coiled coil</keyword>
<evidence type="ECO:0000313" key="11">
    <source>
        <dbReference type="Proteomes" id="UP001174694"/>
    </source>
</evidence>
<evidence type="ECO:0000256" key="1">
    <source>
        <dbReference type="ARBA" id="ARBA00002773"/>
    </source>
</evidence>
<gene>
    <name evidence="10" type="ORF">NKR23_g2347</name>
</gene>
<comment type="subcellular location">
    <subcellularLocation>
        <location evidence="2">Nucleus</location>
        <location evidence="2">Nucleolus</location>
    </subcellularLocation>
</comment>
<dbReference type="Pfam" id="PF10153">
    <property type="entry name" value="Efg1"/>
    <property type="match status" value="1"/>
</dbReference>
<evidence type="ECO:0000256" key="3">
    <source>
        <dbReference type="ARBA" id="ARBA00006916"/>
    </source>
</evidence>
<evidence type="ECO:0000256" key="4">
    <source>
        <dbReference type="ARBA" id="ARBA00018689"/>
    </source>
</evidence>
<evidence type="ECO:0000256" key="7">
    <source>
        <dbReference type="ARBA" id="ARBA00023054"/>
    </source>
</evidence>
<dbReference type="InterPro" id="IPR050786">
    <property type="entry name" value="EFG1_rRNA-proc"/>
</dbReference>
<dbReference type="GO" id="GO:0005730">
    <property type="term" value="C:nucleolus"/>
    <property type="evidence" value="ECO:0007669"/>
    <property type="project" value="UniProtKB-SubCell"/>
</dbReference>
<reference evidence="10" key="1">
    <citation type="submission" date="2022-07" db="EMBL/GenBank/DDBJ databases">
        <title>Fungi with potential for degradation of polypropylene.</title>
        <authorList>
            <person name="Gostincar C."/>
        </authorList>
    </citation>
    <scope>NUCLEOTIDE SEQUENCE</scope>
    <source>
        <strain evidence="10">EXF-13308</strain>
    </source>
</reference>
<keyword evidence="8" id="KW-0539">Nucleus</keyword>
<sequence length="288" mass="32802">MGSKRPFSAVSASEPQVSDRPGGAKKKRVMAKTPKVKGESINWVKKRARTLERLLSRATDNIPADKQREMERELAAHRKRIQENEHGRERSNMIKKYHMVRFFERQKAERLQKQLRKRLGAATDPEEIAQINADIHISDVDYHYTVYFPYMEKYVSLYPISAKKETTSEEKAAAAARALRAPRPQLWSIIEKAMEEGKEALEMLRDRVLDVDGRSEPAPRQFSEGKAPKARKARHGDASDKTSAKRDRAKQAFSSTGQAKPTRNAPRPQDLDSDSDGGGFFEEDCHKL</sequence>
<evidence type="ECO:0000256" key="2">
    <source>
        <dbReference type="ARBA" id="ARBA00004604"/>
    </source>
</evidence>
<feature type="region of interest" description="Disordered" evidence="9">
    <location>
        <begin position="212"/>
        <end position="288"/>
    </location>
</feature>
<organism evidence="10 11">
    <name type="scientific">Pleurostoma richardsiae</name>
    <dbReference type="NCBI Taxonomy" id="41990"/>
    <lineage>
        <taxon>Eukaryota</taxon>
        <taxon>Fungi</taxon>
        <taxon>Dikarya</taxon>
        <taxon>Ascomycota</taxon>
        <taxon>Pezizomycotina</taxon>
        <taxon>Sordariomycetes</taxon>
        <taxon>Sordariomycetidae</taxon>
        <taxon>Calosphaeriales</taxon>
        <taxon>Pleurostomataceae</taxon>
        <taxon>Pleurostoma</taxon>
    </lineage>
</organism>
<comment type="function">
    <text evidence="1">Involved in rRNA processing.</text>
</comment>
<name>A0AA38S272_9PEZI</name>
<evidence type="ECO:0000313" key="10">
    <source>
        <dbReference type="EMBL" id="KAJ9154920.1"/>
    </source>
</evidence>
<comment type="similarity">
    <text evidence="3">Belongs to the EFG1 family.</text>
</comment>
<dbReference type="GO" id="GO:0000462">
    <property type="term" value="P:maturation of SSU-rRNA from tricistronic rRNA transcript (SSU-rRNA, 5.8S rRNA, LSU-rRNA)"/>
    <property type="evidence" value="ECO:0007669"/>
    <property type="project" value="TreeGrafter"/>
</dbReference>
<protein>
    <recommendedName>
        <fullName evidence="4">rRNA-processing protein EFG1</fullName>
    </recommendedName>
    <alternativeName>
        <fullName evidence="5">rRNA-processing protein efg1</fullName>
    </alternativeName>
</protein>
<feature type="compositionally biased region" description="Polar residues" evidence="9">
    <location>
        <begin position="252"/>
        <end position="261"/>
    </location>
</feature>
<evidence type="ECO:0000256" key="5">
    <source>
        <dbReference type="ARBA" id="ARBA00019827"/>
    </source>
</evidence>
<dbReference type="EMBL" id="JANBVO010000004">
    <property type="protein sequence ID" value="KAJ9154920.1"/>
    <property type="molecule type" value="Genomic_DNA"/>
</dbReference>
<dbReference type="PANTHER" id="PTHR33911:SF1">
    <property type="entry name" value="RRNA-PROCESSING PROTEIN EFG1"/>
    <property type="match status" value="1"/>
</dbReference>
<dbReference type="Proteomes" id="UP001174694">
    <property type="component" value="Unassembled WGS sequence"/>
</dbReference>
<dbReference type="PANTHER" id="PTHR33911">
    <property type="entry name" value="RRNA-PROCESSING PROTEIN EFG1"/>
    <property type="match status" value="1"/>
</dbReference>
<feature type="compositionally biased region" description="Basic and acidic residues" evidence="9">
    <location>
        <begin position="235"/>
        <end position="250"/>
    </location>
</feature>
<feature type="region of interest" description="Disordered" evidence="9">
    <location>
        <begin position="1"/>
        <end position="37"/>
    </location>
</feature>
<accession>A0AA38S272</accession>
<keyword evidence="11" id="KW-1185">Reference proteome</keyword>
<keyword evidence="6" id="KW-0698">rRNA processing</keyword>
<dbReference type="AlphaFoldDB" id="A0AA38S272"/>
<evidence type="ECO:0000256" key="6">
    <source>
        <dbReference type="ARBA" id="ARBA00022552"/>
    </source>
</evidence>
<comment type="caution">
    <text evidence="10">The sequence shown here is derived from an EMBL/GenBank/DDBJ whole genome shotgun (WGS) entry which is preliminary data.</text>
</comment>
<dbReference type="GO" id="GO:0030688">
    <property type="term" value="C:preribosome, small subunit precursor"/>
    <property type="evidence" value="ECO:0007669"/>
    <property type="project" value="TreeGrafter"/>
</dbReference>
<evidence type="ECO:0000256" key="9">
    <source>
        <dbReference type="SAM" id="MobiDB-lite"/>
    </source>
</evidence>
<dbReference type="InterPro" id="IPR019310">
    <property type="entry name" value="Efg1"/>
</dbReference>
<evidence type="ECO:0000256" key="8">
    <source>
        <dbReference type="ARBA" id="ARBA00023242"/>
    </source>
</evidence>